<sequence>MGMASAKTRKQIGHAAAEPGMLAPAVLVALATILGILVVAAPHLAYAQGPTPLPVPCSSAATRALSDACLLNLTYAYMAYEETGQWEAMLNASAADAYEFYAPTLLGGKANLAASSDQSLYYMNDKIQFAGDTPSGFTYLPVSGSIGADTVVFEYIAQFNHTANFWLVPYPASGRPVSVVMVLSIGFDGDNKVAYERVYYDGASVLVQVGALADGYEAYRNDQNASCGTAADDHVCNCSLPVVGGQAATLLLDGVHNSSIVFNGFYARERAQDASSPVASRVSHAAETRRKRSAPKARAIRADTESPKAIYASRSSMIAARLAEIPV</sequence>
<dbReference type="GeneID" id="36843250"/>
<protein>
    <submittedName>
        <fullName evidence="2">Uncharacterized protein</fullName>
    </submittedName>
</protein>
<evidence type="ECO:0000313" key="2">
    <source>
        <dbReference type="EMBL" id="AVK76537.1"/>
    </source>
</evidence>
<dbReference type="Proteomes" id="UP000249287">
    <property type="component" value="Segment"/>
</dbReference>
<reference evidence="2" key="1">
    <citation type="journal article" date="2018" name="Nat. Commun.">
        <title>Diversity and evolution of the emerging Pandoraviridae family.</title>
        <authorList>
            <person name="Legendre M."/>
            <person name="Fabre E."/>
            <person name="Poirot O."/>
            <person name="Jeudy S."/>
            <person name="Lartigue A."/>
            <person name="Alempic J.M."/>
            <person name="Beucher L."/>
            <person name="Philippe N."/>
            <person name="Bertaux L."/>
            <person name="Christo-Foroux E."/>
            <person name="Labadie K."/>
            <person name="Coute Y."/>
            <person name="Abergel C."/>
            <person name="Claverie J.M."/>
        </authorList>
    </citation>
    <scope>NUCLEOTIDE SEQUENCE [LARGE SCALE GENOMIC DNA]</scope>
    <source>
        <strain evidence="2">Neocaledonia</strain>
    </source>
</reference>
<name>A0A2U7UDM8_9VIRU</name>
<dbReference type="InterPro" id="IPR032710">
    <property type="entry name" value="NTF2-like_dom_sf"/>
</dbReference>
<accession>A0A2U7UDM8</accession>
<proteinExistence type="predicted"/>
<dbReference type="RefSeq" id="YP_009482540.1">
    <property type="nucleotide sequence ID" value="NC_037666.1"/>
</dbReference>
<organism evidence="2">
    <name type="scientific">Pandoravirus neocaledonia</name>
    <dbReference type="NCBI Taxonomy" id="2107708"/>
    <lineage>
        <taxon>Viruses</taxon>
        <taxon>Pandoravirus</taxon>
    </lineage>
</organism>
<dbReference type="Gene3D" id="3.10.450.50">
    <property type="match status" value="1"/>
</dbReference>
<dbReference type="EMBL" id="MG011690">
    <property type="protein sequence ID" value="AVK76537.1"/>
    <property type="molecule type" value="Genomic_DNA"/>
</dbReference>
<dbReference type="KEGG" id="vg:36843250"/>
<gene>
    <name evidence="2" type="ORF">pneo_cds_930</name>
</gene>
<feature type="region of interest" description="Disordered" evidence="1">
    <location>
        <begin position="277"/>
        <end position="300"/>
    </location>
</feature>
<dbReference type="SUPFAM" id="SSF54427">
    <property type="entry name" value="NTF2-like"/>
    <property type="match status" value="1"/>
</dbReference>
<evidence type="ECO:0000256" key="1">
    <source>
        <dbReference type="SAM" id="MobiDB-lite"/>
    </source>
</evidence>
<feature type="compositionally biased region" description="Basic residues" evidence="1">
    <location>
        <begin position="289"/>
        <end position="299"/>
    </location>
</feature>